<evidence type="ECO:0000313" key="2">
    <source>
        <dbReference type="Proteomes" id="UP000253772"/>
    </source>
</evidence>
<protein>
    <submittedName>
        <fullName evidence="1">Uncharacterized protein</fullName>
    </submittedName>
</protein>
<accession>A0A482IQN4</accession>
<dbReference type="Proteomes" id="UP000253772">
    <property type="component" value="Chromosome c1"/>
</dbReference>
<dbReference type="RefSeq" id="WP_017515687.1">
    <property type="nucleotide sequence ID" value="NZ_CP037900.1"/>
</dbReference>
<evidence type="ECO:0000313" key="1">
    <source>
        <dbReference type="EMBL" id="QBP09923.1"/>
    </source>
</evidence>
<organism evidence="1 2">
    <name type="scientific">Cupriavidus metallidurans</name>
    <dbReference type="NCBI Taxonomy" id="119219"/>
    <lineage>
        <taxon>Bacteria</taxon>
        <taxon>Pseudomonadati</taxon>
        <taxon>Pseudomonadota</taxon>
        <taxon>Betaproteobacteria</taxon>
        <taxon>Burkholderiales</taxon>
        <taxon>Burkholderiaceae</taxon>
        <taxon>Cupriavidus</taxon>
    </lineage>
</organism>
<reference evidence="1 2" key="1">
    <citation type="submission" date="2019-03" db="EMBL/GenBank/DDBJ databases">
        <title>Comparative insights into the high quality Complete genome sequence of highly metal resistant Cupriavidus metallidurans strain BS1 isolated from a gold-copper mine.</title>
        <authorList>
            <person name="Mazhar H.S."/>
            <person name="Rensing C."/>
        </authorList>
    </citation>
    <scope>NUCLEOTIDE SEQUENCE [LARGE SCALE GENOMIC DNA]</scope>
    <source>
        <strain evidence="1 2">BS1</strain>
    </source>
</reference>
<dbReference type="EMBL" id="CP037900">
    <property type="protein sequence ID" value="QBP09923.1"/>
    <property type="molecule type" value="Genomic_DNA"/>
</dbReference>
<dbReference type="AlphaFoldDB" id="A0A482IQN4"/>
<sequence>MTFTQAGSKSQPAFLPDFGTTSIPPAILWLDEPDYHELLKRAPPGTIHPSWRIYCIWIEECIALRKQIGSPLKVYRGTALGVVAYIYRAKRELNTAALTACAQEQMERDVRPMNCA</sequence>
<proteinExistence type="predicted"/>
<name>A0A482IQN4_9BURK</name>
<gene>
    <name evidence="1" type="ORF">DDF84_009180</name>
</gene>